<keyword evidence="6" id="KW-0804">Transcription</keyword>
<evidence type="ECO:0000256" key="5">
    <source>
        <dbReference type="ARBA" id="ARBA00023015"/>
    </source>
</evidence>
<dbReference type="OrthoDB" id="166746at2759"/>
<feature type="region of interest" description="Disordered" evidence="7">
    <location>
        <begin position="306"/>
        <end position="368"/>
    </location>
</feature>
<evidence type="ECO:0000256" key="7">
    <source>
        <dbReference type="SAM" id="MobiDB-lite"/>
    </source>
</evidence>
<comment type="similarity">
    <text evidence="1">Belongs to the VEFS (VRN2-EMF2-FIS2-SU(Z)12) family.</text>
</comment>
<accession>A0A8K0X4Z3</accession>
<dbReference type="PANTHER" id="PTHR22597:SF0">
    <property type="entry name" value="POLYCOMB PROTEIN SUZ12"/>
    <property type="match status" value="1"/>
</dbReference>
<feature type="compositionally biased region" description="Basic and acidic residues" evidence="7">
    <location>
        <begin position="41"/>
        <end position="52"/>
    </location>
</feature>
<evidence type="ECO:0000256" key="6">
    <source>
        <dbReference type="ARBA" id="ARBA00023163"/>
    </source>
</evidence>
<evidence type="ECO:0000259" key="8">
    <source>
        <dbReference type="SMART" id="SM00249"/>
    </source>
</evidence>
<dbReference type="SUPFAM" id="SSF57903">
    <property type="entry name" value="FYVE/PHD zinc finger"/>
    <property type="match status" value="1"/>
</dbReference>
<keyword evidence="4" id="KW-0862">Zinc</keyword>
<proteinExistence type="inferred from homology"/>
<dbReference type="AlphaFoldDB" id="A0A8K0X4Z3"/>
<dbReference type="PANTHER" id="PTHR22597">
    <property type="entry name" value="POLYCOMB GROUP PROTEIN"/>
    <property type="match status" value="1"/>
</dbReference>
<evidence type="ECO:0000256" key="2">
    <source>
        <dbReference type="ARBA" id="ARBA00022723"/>
    </source>
</evidence>
<dbReference type="InterPro" id="IPR001965">
    <property type="entry name" value="Znf_PHD"/>
</dbReference>
<evidence type="ECO:0000256" key="4">
    <source>
        <dbReference type="ARBA" id="ARBA00022833"/>
    </source>
</evidence>
<dbReference type="GO" id="GO:0031490">
    <property type="term" value="F:chromatin DNA binding"/>
    <property type="evidence" value="ECO:0007669"/>
    <property type="project" value="TreeGrafter"/>
</dbReference>
<feature type="region of interest" description="Disordered" evidence="7">
    <location>
        <begin position="508"/>
        <end position="539"/>
    </location>
</feature>
<dbReference type="InterPro" id="IPR011011">
    <property type="entry name" value="Znf_FYVE_PHD"/>
</dbReference>
<name>A0A8K0X4Z3_9PEZI</name>
<evidence type="ECO:0000256" key="3">
    <source>
        <dbReference type="ARBA" id="ARBA00022771"/>
    </source>
</evidence>
<protein>
    <recommendedName>
        <fullName evidence="8">Zinc finger PHD-type domain-containing protein</fullName>
    </recommendedName>
</protein>
<evidence type="ECO:0000256" key="1">
    <source>
        <dbReference type="ARBA" id="ARBA00007416"/>
    </source>
</evidence>
<feature type="region of interest" description="Disordered" evidence="7">
    <location>
        <begin position="25"/>
        <end position="72"/>
    </location>
</feature>
<keyword evidence="5" id="KW-0805">Transcription regulation</keyword>
<feature type="domain" description="Zinc finger PHD-type" evidence="8">
    <location>
        <begin position="692"/>
        <end position="741"/>
    </location>
</feature>
<comment type="caution">
    <text evidence="9">The sequence shown here is derived from an EMBL/GenBank/DDBJ whole genome shotgun (WGS) entry which is preliminary data.</text>
</comment>
<dbReference type="CDD" id="cd15489">
    <property type="entry name" value="PHD_SF"/>
    <property type="match status" value="1"/>
</dbReference>
<keyword evidence="3" id="KW-0863">Zinc-finger</keyword>
<organism evidence="9 10">
    <name type="scientific">Plectosphaerella cucumerina</name>
    <dbReference type="NCBI Taxonomy" id="40658"/>
    <lineage>
        <taxon>Eukaryota</taxon>
        <taxon>Fungi</taxon>
        <taxon>Dikarya</taxon>
        <taxon>Ascomycota</taxon>
        <taxon>Pezizomycotina</taxon>
        <taxon>Sordariomycetes</taxon>
        <taxon>Hypocreomycetidae</taxon>
        <taxon>Glomerellales</taxon>
        <taxon>Plectosphaerellaceae</taxon>
        <taxon>Plectosphaerella</taxon>
    </lineage>
</organism>
<keyword evidence="2" id="KW-0479">Metal-binding</keyword>
<reference evidence="9" key="1">
    <citation type="journal article" date="2021" name="Nat. Commun.">
        <title>Genetic determinants of endophytism in the Arabidopsis root mycobiome.</title>
        <authorList>
            <person name="Mesny F."/>
            <person name="Miyauchi S."/>
            <person name="Thiergart T."/>
            <person name="Pickel B."/>
            <person name="Atanasova L."/>
            <person name="Karlsson M."/>
            <person name="Huettel B."/>
            <person name="Barry K.W."/>
            <person name="Haridas S."/>
            <person name="Chen C."/>
            <person name="Bauer D."/>
            <person name="Andreopoulos W."/>
            <person name="Pangilinan J."/>
            <person name="LaButti K."/>
            <person name="Riley R."/>
            <person name="Lipzen A."/>
            <person name="Clum A."/>
            <person name="Drula E."/>
            <person name="Henrissat B."/>
            <person name="Kohler A."/>
            <person name="Grigoriev I.V."/>
            <person name="Martin F.M."/>
            <person name="Hacquard S."/>
        </authorList>
    </citation>
    <scope>NUCLEOTIDE SEQUENCE</scope>
    <source>
        <strain evidence="9">MPI-CAGE-AT-0016</strain>
    </source>
</reference>
<dbReference type="Pfam" id="PF09733">
    <property type="entry name" value="VEFS-Box"/>
    <property type="match status" value="1"/>
</dbReference>
<dbReference type="GO" id="GO:0016586">
    <property type="term" value="C:RSC-type complex"/>
    <property type="evidence" value="ECO:0007669"/>
    <property type="project" value="TreeGrafter"/>
</dbReference>
<evidence type="ECO:0000313" key="9">
    <source>
        <dbReference type="EMBL" id="KAH7366720.1"/>
    </source>
</evidence>
<dbReference type="GO" id="GO:0008270">
    <property type="term" value="F:zinc ion binding"/>
    <property type="evidence" value="ECO:0007669"/>
    <property type="project" value="UniProtKB-KW"/>
</dbReference>
<sequence length="744" mass="82907">MPVTTVTGYQRSTPFLQRNLARSVESLAAMGNTPSSNRPSTSRDSELDEEKRPAKRRRLEASNGPPKPKNHSLADQLFLAHEVGSVQRALRVQVLQIVDRDAARIRISDPLADISSSPRHVAETKARCKLTLSHVSAAGDTILHCHSQVCTLKTFDYQAIPYRNVRIWLPRPFHIPEDSIFINCGDDNRFRLGDAYKITVDLEAVGEGEWPPLDPASLMTSSSFVHPPDLRRWVISGEINHIFGKPRAMVPLRLKTPSSAPRYTKYLFDIDTRWSTGYEASAIRPLEKDVEPSITVYGDSPISPDYTSLAPAHSPPDTMGSPSAARLSFPDARSPLKNATANGVAVNGALNGDDDEEMDGDVTPNRSLRTRNSINYNLKDLSRKAQGKEAKNRKRKAFQEVEEGHVIYDVPAQTVQLSAYRCVSCGIAHGSLIQLQMHLKLQHPEYDFMTQLSGKGAHIQVAHRYDHHGQDDGHFHLSSPAKPFGLEQFLNGDSSWIKYRALLDPQGDGRVKKAKRRSAPGPSPTASTEVKPKNKPKSKTLRVPFTKQPLYDPITRLPLEPGSEFIRSEIDDRWLIQWHREAIEDFSDIPPEEREFITTWDEFMLSQRINSEVYLQSSWLEFVKQKADWLVAADSRMIEFGKHFTYLLTRHLLDDGTIKPAFKLVTAAKEDLEKGGKNPVAKQPAKPKSASVCQVCGRQVLGPRMLFCSKIGCRAPFYHADCVGLGASGAGKSGWQCIPCSGAA</sequence>
<dbReference type="CDD" id="cd21552">
    <property type="entry name" value="VEFS-box_ctSUZ12-like"/>
    <property type="match status" value="1"/>
</dbReference>
<dbReference type="InterPro" id="IPR013083">
    <property type="entry name" value="Znf_RING/FYVE/PHD"/>
</dbReference>
<dbReference type="Gene3D" id="3.30.40.10">
    <property type="entry name" value="Zinc/RING finger domain, C3HC4 (zinc finger)"/>
    <property type="match status" value="1"/>
</dbReference>
<keyword evidence="10" id="KW-1185">Reference proteome</keyword>
<dbReference type="InterPro" id="IPR019135">
    <property type="entry name" value="Polycomb_protein_VEFS-Box"/>
</dbReference>
<gene>
    <name evidence="9" type="ORF">B0T11DRAFT_46557</name>
</gene>
<dbReference type="SMART" id="SM00249">
    <property type="entry name" value="PHD"/>
    <property type="match status" value="1"/>
</dbReference>
<dbReference type="PROSITE" id="PS01359">
    <property type="entry name" value="ZF_PHD_1"/>
    <property type="match status" value="1"/>
</dbReference>
<dbReference type="InterPro" id="IPR019786">
    <property type="entry name" value="Zinc_finger_PHD-type_CS"/>
</dbReference>
<feature type="compositionally biased region" description="Low complexity" evidence="7">
    <location>
        <begin position="338"/>
        <end position="351"/>
    </location>
</feature>
<dbReference type="Proteomes" id="UP000813385">
    <property type="component" value="Unassembled WGS sequence"/>
</dbReference>
<evidence type="ECO:0000313" key="10">
    <source>
        <dbReference type="Proteomes" id="UP000813385"/>
    </source>
</evidence>
<dbReference type="EMBL" id="JAGPXD010000002">
    <property type="protein sequence ID" value="KAH7366720.1"/>
    <property type="molecule type" value="Genomic_DNA"/>
</dbReference>